<keyword evidence="1" id="KW-0812">Transmembrane</keyword>
<gene>
    <name evidence="2" type="ORF">ID47_01170</name>
</gene>
<keyword evidence="1" id="KW-0472">Membrane</keyword>
<organism evidence="2 3">
    <name type="scientific">Candidatus Odyssella acanthamoebae</name>
    <dbReference type="NCBI Taxonomy" id="91604"/>
    <lineage>
        <taxon>Bacteria</taxon>
        <taxon>Pseudomonadati</taxon>
        <taxon>Pseudomonadota</taxon>
        <taxon>Alphaproteobacteria</taxon>
        <taxon>Holosporales</taxon>
        <taxon>Candidatus Paracaedibacteraceae</taxon>
        <taxon>Candidatus Odyssella</taxon>
    </lineage>
</organism>
<accession>A0A077ATC7</accession>
<dbReference type="HOGENOM" id="CLU_396750_0_0_5"/>
<evidence type="ECO:0000313" key="3">
    <source>
        <dbReference type="Proteomes" id="UP000028926"/>
    </source>
</evidence>
<dbReference type="KEGG" id="paca:ID47_01170"/>
<proteinExistence type="predicted"/>
<dbReference type="RefSeq" id="WP_038462921.1">
    <property type="nucleotide sequence ID" value="NZ_CP008941.1"/>
</dbReference>
<keyword evidence="1" id="KW-1133">Transmembrane helix</keyword>
<dbReference type="AlphaFoldDB" id="A0A077ATC7"/>
<sequence>MVDYKLKENLKPKMLNFFHIDIIFLPLQSAIVKLFLFTVFMLAAGSSEATSNDQVTSNEKVCSDLKRNFDAAFLENGEAKVESLAFAPVSSFSHLTRNFSPIEFQSETDYQTKLVEDEQNLKDVNKKSSTSIIRRSIWKKTREVDISLPVGLRVHKFTQIMFRDSVLQKNLPINSDDTTLSNVLRVLQNIACKIQNPLEDERDYVFGNKPNILAVQLGLVLKDEGEEAHYFNGGYLWISSKEEPNPGNSVTVFVSGNREVICEGFMLSDLKGYYDQYKAYYSLWDWPDIQLYPVKGHTEEGLIRKIKRLQLKKKDIIKDKIFQGIKKFRELSCKSKEQKPPLKKQAFNLGDEDIEKNVATIILHMVSGREICIAENVQDSSDLDYETSCYYRLNHSFRSLLYPKIPSLIFFSYHNNMNYRSMVNVMPSAIKSFYYADLIDSLRIIVCRKLEWASKKSPLPNKVYLISPSLEIPPSLIRAQLIKKLRKHAHQAEISPWPILSQEEWKMIKKVNLKFIKEDVRDFKKKSPFLSYLLKLKEHRNIHASYLIARAYEAAAGAYYALYETDKEKWWAKRDANWYWKKADEIMEHIFHLDKWDSRNEGIREGVQCSLKIQVMPGSLGWYHIHTAKHLIRSNSANYLSGILCHFQERIKSQENNLIYIFKLFIKKAKEWGVSEEDILRFVSLDYLVDPSAC</sequence>
<feature type="transmembrane region" description="Helical" evidence="1">
    <location>
        <begin position="20"/>
        <end position="44"/>
    </location>
</feature>
<dbReference type="OrthoDB" id="4064426at1224"/>
<dbReference type="EMBL" id="CP008941">
    <property type="protein sequence ID" value="AIK95646.1"/>
    <property type="molecule type" value="Genomic_DNA"/>
</dbReference>
<keyword evidence="3" id="KW-1185">Reference proteome</keyword>
<evidence type="ECO:0000313" key="2">
    <source>
        <dbReference type="EMBL" id="AIK95646.1"/>
    </source>
</evidence>
<evidence type="ECO:0000256" key="1">
    <source>
        <dbReference type="SAM" id="Phobius"/>
    </source>
</evidence>
<protein>
    <submittedName>
        <fullName evidence="2">Uncharacterized protein</fullName>
    </submittedName>
</protein>
<reference evidence="2 3" key="1">
    <citation type="submission" date="2014-07" db="EMBL/GenBank/DDBJ databases">
        <title>Comparative genomic insights into amoeba endosymbionts belonging to the families of Holosporaceae and Candidatus Midichloriaceae within Rickettsiales.</title>
        <authorList>
            <person name="Wang Z."/>
            <person name="Wu M."/>
        </authorList>
    </citation>
    <scope>NUCLEOTIDE SEQUENCE [LARGE SCALE GENOMIC DNA]</scope>
    <source>
        <strain evidence="2">PRA3</strain>
    </source>
</reference>
<name>A0A077ATC7_9PROT</name>
<dbReference type="Proteomes" id="UP000028926">
    <property type="component" value="Chromosome"/>
</dbReference>